<dbReference type="AlphaFoldDB" id="A0A5B8Z460"/>
<dbReference type="OrthoDB" id="158445at2"/>
<gene>
    <name evidence="2" type="ORF">FSZ17_11910</name>
</gene>
<dbReference type="RefSeq" id="WP_082625206.1">
    <property type="nucleotide sequence ID" value="NZ_CP042593.1"/>
</dbReference>
<keyword evidence="1" id="KW-0472">Membrane</keyword>
<feature type="transmembrane region" description="Helical" evidence="1">
    <location>
        <begin position="154"/>
        <end position="179"/>
    </location>
</feature>
<feature type="transmembrane region" description="Helical" evidence="1">
    <location>
        <begin position="12"/>
        <end position="32"/>
    </location>
</feature>
<feature type="transmembrane region" description="Helical" evidence="1">
    <location>
        <begin position="199"/>
        <end position="218"/>
    </location>
</feature>
<evidence type="ECO:0000256" key="1">
    <source>
        <dbReference type="SAM" id="Phobius"/>
    </source>
</evidence>
<feature type="transmembrane region" description="Helical" evidence="1">
    <location>
        <begin position="106"/>
        <end position="123"/>
    </location>
</feature>
<keyword evidence="1" id="KW-0812">Transmembrane</keyword>
<name>A0A5B8Z460_CYTDA</name>
<dbReference type="Proteomes" id="UP000321555">
    <property type="component" value="Chromosome"/>
</dbReference>
<dbReference type="InterPro" id="IPR049500">
    <property type="entry name" value="Peptidase_M50B-like"/>
</dbReference>
<accession>A0A5B8Z460</accession>
<feature type="transmembrane region" description="Helical" evidence="1">
    <location>
        <begin position="129"/>
        <end position="147"/>
    </location>
</feature>
<evidence type="ECO:0000313" key="2">
    <source>
        <dbReference type="EMBL" id="QED47894.1"/>
    </source>
</evidence>
<reference evidence="3" key="1">
    <citation type="submission" date="2019-08" db="EMBL/GenBank/DDBJ databases">
        <authorList>
            <person name="Zheng X."/>
        </authorList>
    </citation>
    <scope>NUCLEOTIDE SEQUENCE [LARGE SCALE GENOMIC DNA]</scope>
    <source>
        <strain evidence="3">FJAT-25496</strain>
    </source>
</reference>
<dbReference type="EMBL" id="CP042593">
    <property type="protein sequence ID" value="QED47894.1"/>
    <property type="molecule type" value="Genomic_DNA"/>
</dbReference>
<dbReference type="STRING" id="1742359.GCA_001439625_00831"/>
<proteinExistence type="predicted"/>
<sequence>MKKIMDKFSWKFFLFIGIAIILTNIPFIGNYVRLINTVIHESGHALMALIGGKVHKISLFMNTEGVTYTSHNGWFSGFYTGIAGYVFSSMIAFLSFWLISRKKYKPLIVILLIFIGLNLVFWVRNFYGLFWLISFGALFILLLLKGSSTFVQNCLLLIASILLVESITSSFTILLLSFTQPFYAGDATGLAKATAFIPAQVWGIFFFVQAIAFLYAGFKTGAFRIEN</sequence>
<keyword evidence="3" id="KW-1185">Reference proteome</keyword>
<organism evidence="2 3">
    <name type="scientific">Cytobacillus dafuensis</name>
    <name type="common">Bacillus dafuensis</name>
    <dbReference type="NCBI Taxonomy" id="1742359"/>
    <lineage>
        <taxon>Bacteria</taxon>
        <taxon>Bacillati</taxon>
        <taxon>Bacillota</taxon>
        <taxon>Bacilli</taxon>
        <taxon>Bacillales</taxon>
        <taxon>Bacillaceae</taxon>
        <taxon>Cytobacillus</taxon>
    </lineage>
</organism>
<evidence type="ECO:0000313" key="3">
    <source>
        <dbReference type="Proteomes" id="UP000321555"/>
    </source>
</evidence>
<dbReference type="Pfam" id="PF13398">
    <property type="entry name" value="Peptidase_M50B"/>
    <property type="match status" value="1"/>
</dbReference>
<feature type="transmembrane region" description="Helical" evidence="1">
    <location>
        <begin position="78"/>
        <end position="99"/>
    </location>
</feature>
<protein>
    <submittedName>
        <fullName evidence="2">M50 family metallopeptidase</fullName>
    </submittedName>
</protein>
<dbReference type="KEGG" id="bda:FSZ17_11910"/>
<keyword evidence="1" id="KW-1133">Transmembrane helix</keyword>